<protein>
    <submittedName>
        <fullName evidence="1">Uncharacterized protein</fullName>
    </submittedName>
</protein>
<evidence type="ECO:0000313" key="2">
    <source>
        <dbReference type="Proteomes" id="UP000327157"/>
    </source>
</evidence>
<sequence length="138" mass="14602">MRRSKPLPIVADLEFSLAGKTTTCSKTKDFAHNLSVADHADRTARDDHDDCPHCEDRAAPSDANFGLCPKSVNPSNEPISPIGRSECDSPYGLNKSTDTNFGIIDVGPSGPTLEIMVTLSDEIINGGPNVPGLVIAAL</sequence>
<dbReference type="Proteomes" id="UP000327157">
    <property type="component" value="Unassembled WGS sequence"/>
</dbReference>
<keyword evidence="2" id="KW-1185">Reference proteome</keyword>
<reference evidence="1 2" key="2">
    <citation type="submission" date="2019-11" db="EMBL/GenBank/DDBJ databases">
        <title>A de novo genome assembly of a pear dwarfing rootstock.</title>
        <authorList>
            <person name="Wang F."/>
            <person name="Wang J."/>
            <person name="Li S."/>
            <person name="Zhang Y."/>
            <person name="Fang M."/>
            <person name="Ma L."/>
            <person name="Zhao Y."/>
            <person name="Jiang S."/>
        </authorList>
    </citation>
    <scope>NUCLEOTIDE SEQUENCE [LARGE SCALE GENOMIC DNA]</scope>
    <source>
        <strain evidence="1">S2</strain>
        <tissue evidence="1">Leaf</tissue>
    </source>
</reference>
<organism evidence="1 2">
    <name type="scientific">Pyrus ussuriensis x Pyrus communis</name>
    <dbReference type="NCBI Taxonomy" id="2448454"/>
    <lineage>
        <taxon>Eukaryota</taxon>
        <taxon>Viridiplantae</taxon>
        <taxon>Streptophyta</taxon>
        <taxon>Embryophyta</taxon>
        <taxon>Tracheophyta</taxon>
        <taxon>Spermatophyta</taxon>
        <taxon>Magnoliopsida</taxon>
        <taxon>eudicotyledons</taxon>
        <taxon>Gunneridae</taxon>
        <taxon>Pentapetalae</taxon>
        <taxon>rosids</taxon>
        <taxon>fabids</taxon>
        <taxon>Rosales</taxon>
        <taxon>Rosaceae</taxon>
        <taxon>Amygdaloideae</taxon>
        <taxon>Maleae</taxon>
        <taxon>Pyrus</taxon>
    </lineage>
</organism>
<evidence type="ECO:0000313" key="1">
    <source>
        <dbReference type="EMBL" id="KAB2609934.1"/>
    </source>
</evidence>
<name>A0A5N5GGP0_9ROSA</name>
<comment type="caution">
    <text evidence="1">The sequence shown here is derived from an EMBL/GenBank/DDBJ whole genome shotgun (WGS) entry which is preliminary data.</text>
</comment>
<dbReference type="EMBL" id="SMOL01000507">
    <property type="protein sequence ID" value="KAB2609934.1"/>
    <property type="molecule type" value="Genomic_DNA"/>
</dbReference>
<gene>
    <name evidence="1" type="ORF">D8674_036742</name>
</gene>
<dbReference type="AlphaFoldDB" id="A0A5N5GGP0"/>
<proteinExistence type="predicted"/>
<reference evidence="1 2" key="1">
    <citation type="submission" date="2019-09" db="EMBL/GenBank/DDBJ databases">
        <authorList>
            <person name="Ou C."/>
        </authorList>
    </citation>
    <scope>NUCLEOTIDE SEQUENCE [LARGE SCALE GENOMIC DNA]</scope>
    <source>
        <strain evidence="1">S2</strain>
        <tissue evidence="1">Leaf</tissue>
    </source>
</reference>
<accession>A0A5N5GGP0</accession>